<dbReference type="InterPro" id="IPR021279">
    <property type="entry name" value="DUF2721"/>
</dbReference>
<evidence type="ECO:0000313" key="3">
    <source>
        <dbReference type="Proteomes" id="UP000638014"/>
    </source>
</evidence>
<keyword evidence="1" id="KW-0812">Transmembrane</keyword>
<keyword evidence="3" id="KW-1185">Reference proteome</keyword>
<keyword evidence="1" id="KW-0472">Membrane</keyword>
<feature type="transmembrane region" description="Helical" evidence="1">
    <location>
        <begin position="12"/>
        <end position="36"/>
    </location>
</feature>
<keyword evidence="1" id="KW-1133">Transmembrane helix</keyword>
<sequence length="145" mass="16644">MQLSLTTPALLFPAISLLLLAYTNRFLTLATVVRAFSEADLSNERTVRQVVNFRRRISLIKQMQAFGVGSFLFCVICMFLVHMGYQHSGSILFAISLLMLAYSLALSVWEIRISAEAINIHLEVIEQKCEDHKRNSGKRRWRPRK</sequence>
<dbReference type="AlphaFoldDB" id="A0A8J6QKV5"/>
<protein>
    <submittedName>
        <fullName evidence="2">DUF2721 domain-containing protein</fullName>
    </submittedName>
</protein>
<dbReference type="EMBL" id="JACXAF010000033">
    <property type="protein sequence ID" value="MBD1391253.1"/>
    <property type="molecule type" value="Genomic_DNA"/>
</dbReference>
<accession>A0A8J6QKV5</accession>
<feature type="transmembrane region" description="Helical" evidence="1">
    <location>
        <begin position="65"/>
        <end position="85"/>
    </location>
</feature>
<comment type="caution">
    <text evidence="2">The sequence shown here is derived from an EMBL/GenBank/DDBJ whole genome shotgun (WGS) entry which is preliminary data.</text>
</comment>
<organism evidence="2 3">
    <name type="scientific">Neiella litorisoli</name>
    <dbReference type="NCBI Taxonomy" id="2771431"/>
    <lineage>
        <taxon>Bacteria</taxon>
        <taxon>Pseudomonadati</taxon>
        <taxon>Pseudomonadota</taxon>
        <taxon>Gammaproteobacteria</taxon>
        <taxon>Alteromonadales</taxon>
        <taxon>Echinimonadaceae</taxon>
        <taxon>Neiella</taxon>
    </lineage>
</organism>
<gene>
    <name evidence="2" type="ORF">IC617_17640</name>
</gene>
<evidence type="ECO:0000256" key="1">
    <source>
        <dbReference type="SAM" id="Phobius"/>
    </source>
</evidence>
<name>A0A8J6QKV5_9GAMM</name>
<evidence type="ECO:0000313" key="2">
    <source>
        <dbReference type="EMBL" id="MBD1391253.1"/>
    </source>
</evidence>
<dbReference type="Pfam" id="PF11026">
    <property type="entry name" value="DUF2721"/>
    <property type="match status" value="1"/>
</dbReference>
<dbReference type="Proteomes" id="UP000638014">
    <property type="component" value="Unassembled WGS sequence"/>
</dbReference>
<reference evidence="2" key="1">
    <citation type="submission" date="2020-09" db="EMBL/GenBank/DDBJ databases">
        <title>A novel bacterium of genus Neiella, isolated from South China Sea.</title>
        <authorList>
            <person name="Huang H."/>
            <person name="Mo K."/>
            <person name="Hu Y."/>
        </authorList>
    </citation>
    <scope>NUCLEOTIDE SEQUENCE</scope>
    <source>
        <strain evidence="2">HB171785</strain>
    </source>
</reference>
<proteinExistence type="predicted"/>
<feature type="transmembrane region" description="Helical" evidence="1">
    <location>
        <begin position="91"/>
        <end position="109"/>
    </location>
</feature>